<proteinExistence type="predicted"/>
<reference evidence="6" key="1">
    <citation type="submission" date="2021-01" db="EMBL/GenBank/DDBJ databases">
        <authorList>
            <person name="Zahm M."/>
            <person name="Roques C."/>
            <person name="Cabau C."/>
            <person name="Klopp C."/>
            <person name="Donnadieu C."/>
            <person name="Jouanno E."/>
            <person name="Lampietro C."/>
            <person name="Louis A."/>
            <person name="Herpin A."/>
            <person name="Echchiki A."/>
            <person name="Berthelot C."/>
            <person name="Parey E."/>
            <person name="Roest-Crollius H."/>
            <person name="Braasch I."/>
            <person name="Postlethwait J."/>
            <person name="Bobe J."/>
            <person name="Montfort J."/>
            <person name="Bouchez O."/>
            <person name="Begum T."/>
            <person name="Mejri S."/>
            <person name="Adams A."/>
            <person name="Chen W.-J."/>
            <person name="Guiguen Y."/>
        </authorList>
    </citation>
    <scope>NUCLEOTIDE SEQUENCE</scope>
    <source>
        <tissue evidence="6">Blood</tissue>
    </source>
</reference>
<evidence type="ECO:0000256" key="4">
    <source>
        <dbReference type="ARBA" id="ARBA00023180"/>
    </source>
</evidence>
<accession>A0A8T3CVP5</accession>
<dbReference type="OrthoDB" id="8678705at2759"/>
<evidence type="ECO:0000256" key="3">
    <source>
        <dbReference type="ARBA" id="ARBA00022729"/>
    </source>
</evidence>
<name>A0A8T3CVP5_9TELE</name>
<sequence>MCVLYAVSVLSLLSVAAAIPVPCDDVTKSLDSMDFQDKIMGKWIVIAATANDIHSQNPLKDFDSFWLKFSQLSQNDSFLYTFAMKLKGDCIYFSYNATLENSTITLHNSFNTTGVFLPASDGYLALSIKNNIGYHIFYLLGKEAKLSDSEQDMFEKQEECLCLKTPVFMDLKKELCPEKETTPRF</sequence>
<keyword evidence="2" id="KW-0964">Secreted</keyword>
<dbReference type="SUPFAM" id="SSF50814">
    <property type="entry name" value="Lipocalins"/>
    <property type="match status" value="1"/>
</dbReference>
<evidence type="ECO:0008006" key="8">
    <source>
        <dbReference type="Google" id="ProtNLM"/>
    </source>
</evidence>
<evidence type="ECO:0000313" key="6">
    <source>
        <dbReference type="EMBL" id="KAI1887692.1"/>
    </source>
</evidence>
<comment type="subcellular location">
    <subcellularLocation>
        <location evidence="1">Secreted</location>
    </subcellularLocation>
</comment>
<keyword evidence="7" id="KW-1185">Reference proteome</keyword>
<comment type="caution">
    <text evidence="6">The sequence shown here is derived from an EMBL/GenBank/DDBJ whole genome shotgun (WGS) entry which is preliminary data.</text>
</comment>
<keyword evidence="4" id="KW-0325">Glycoprotein</keyword>
<dbReference type="PANTHER" id="PTHR11967:SF2">
    <property type="entry name" value="ALPHA-1-ACID GLYCOPROTEIN 1"/>
    <property type="match status" value="1"/>
</dbReference>
<evidence type="ECO:0000256" key="2">
    <source>
        <dbReference type="ARBA" id="ARBA00022525"/>
    </source>
</evidence>
<dbReference type="Proteomes" id="UP000829720">
    <property type="component" value="Unassembled WGS sequence"/>
</dbReference>
<dbReference type="Gene3D" id="2.40.128.20">
    <property type="match status" value="1"/>
</dbReference>
<evidence type="ECO:0000256" key="1">
    <source>
        <dbReference type="ARBA" id="ARBA00004613"/>
    </source>
</evidence>
<keyword evidence="3 5" id="KW-0732">Signal</keyword>
<organism evidence="6 7">
    <name type="scientific">Albula goreensis</name>
    <dbReference type="NCBI Taxonomy" id="1534307"/>
    <lineage>
        <taxon>Eukaryota</taxon>
        <taxon>Metazoa</taxon>
        <taxon>Chordata</taxon>
        <taxon>Craniata</taxon>
        <taxon>Vertebrata</taxon>
        <taxon>Euteleostomi</taxon>
        <taxon>Actinopterygii</taxon>
        <taxon>Neopterygii</taxon>
        <taxon>Teleostei</taxon>
        <taxon>Albuliformes</taxon>
        <taxon>Albulidae</taxon>
        <taxon>Albula</taxon>
    </lineage>
</organism>
<dbReference type="EMBL" id="JAERUA010000018">
    <property type="protein sequence ID" value="KAI1887692.1"/>
    <property type="molecule type" value="Genomic_DNA"/>
</dbReference>
<feature type="signal peptide" evidence="5">
    <location>
        <begin position="1"/>
        <end position="18"/>
    </location>
</feature>
<dbReference type="PANTHER" id="PTHR11967">
    <property type="entry name" value="ALPHA-1-ACID GLYCOPROTEIN"/>
    <property type="match status" value="1"/>
</dbReference>
<gene>
    <name evidence="6" type="ORF">AGOR_G00192930</name>
</gene>
<protein>
    <recommendedName>
        <fullName evidence="8">Lipocalin/cytosolic fatty-acid binding domain-containing protein</fullName>
    </recommendedName>
</protein>
<dbReference type="GO" id="GO:0005576">
    <property type="term" value="C:extracellular region"/>
    <property type="evidence" value="ECO:0007669"/>
    <property type="project" value="UniProtKB-SubCell"/>
</dbReference>
<feature type="chain" id="PRO_5035849898" description="Lipocalin/cytosolic fatty-acid binding domain-containing protein" evidence="5">
    <location>
        <begin position="19"/>
        <end position="185"/>
    </location>
</feature>
<dbReference type="InterPro" id="IPR012674">
    <property type="entry name" value="Calycin"/>
</dbReference>
<evidence type="ECO:0000313" key="7">
    <source>
        <dbReference type="Proteomes" id="UP000829720"/>
    </source>
</evidence>
<evidence type="ECO:0000256" key="5">
    <source>
        <dbReference type="SAM" id="SignalP"/>
    </source>
</evidence>
<dbReference type="AlphaFoldDB" id="A0A8T3CVP5"/>